<sequence length="698" mass="80576">METVEGSSKYDNITCTTLISSGSPSVYKLTPKEEKIGTLKKYVLGERNPHKTNRTVLLLGETGAGKSTLINALVNYAIGVTWEDNVYFEIVADDSKNQAVSQTDDVIVYQIFGFEDKTLPYSLTIIDTPGYGSTKGEEHDAIIHQRLFDLFCSEDGIQEINAVGLVMKSTDCRLTGRLFYIFDSVTSLFGKDVENNVVVLMTCSNGRRPKDALNALMEAKIKHATDEKNQPVFFLFDNCWKENRNEDVESLKSADETSRKGLRGFTEFLSRTPPQKLEKTLEVIYERIRLTACINSLEDKVKYLELKAEEIRQTREALRKHEEDVEKNKDFKVTVDEAYKELEPIQGWPLFRSATCCPVCEENCHYPGCTMAISPSWCEVMANSHCTVCTNKCEASSHKRINSRYVIKTRKREQTLTDVKEKYEESKKNKEDKSSFLDRLEKEIESLNAAKTNLLEEAFQHVRRLDEIALNVDSLSTLVHLDFLIEKLEEKNDQEKVRELTGMKERMSLNVKDGAFHLVRKLWKRIQPGFFDSNWLQFPTQQFSLCSMHATDDDSKNKAVSETDDVIVYQIFGFEEIQQIKEALKQHEEDMEKNESFKVTVDEPYKELEPIQDFLIEKLEEKNDQGKVRELTRMKERMSLNVKDGAFHLVRKLWKRIQPGFFDSNWLQFPTQQFSLCSMHATGGPHHKFGHYRRPDDF</sequence>
<evidence type="ECO:0000259" key="4">
    <source>
        <dbReference type="SMART" id="SM00382"/>
    </source>
</evidence>
<dbReference type="CDD" id="cd00882">
    <property type="entry name" value="Ras_like_GTPase"/>
    <property type="match status" value="1"/>
</dbReference>
<evidence type="ECO:0000256" key="1">
    <source>
        <dbReference type="ARBA" id="ARBA00008535"/>
    </source>
</evidence>
<keyword evidence="2" id="KW-0547">Nucleotide-binding</keyword>
<feature type="coiled-coil region" evidence="3">
    <location>
        <begin position="413"/>
        <end position="457"/>
    </location>
</feature>
<evidence type="ECO:0000256" key="2">
    <source>
        <dbReference type="ARBA" id="ARBA00022741"/>
    </source>
</evidence>
<reference evidence="5" key="1">
    <citation type="journal article" date="2004" name="Nature">
        <title>Genome duplication in the teleost fish Tetraodon nigroviridis reveals the early vertebrate proto-karyotype.</title>
        <authorList>
            <person name="Jaillon O."/>
            <person name="Aury J.-M."/>
            <person name="Brunet F."/>
            <person name="Petit J.-L."/>
            <person name="Stange-Thomann N."/>
            <person name="Mauceli E."/>
            <person name="Bouneau L."/>
            <person name="Fischer C."/>
            <person name="Ozouf-Costaz C."/>
            <person name="Bernot A."/>
            <person name="Nicaud S."/>
            <person name="Jaffe D."/>
            <person name="Fisher S."/>
            <person name="Lutfalla G."/>
            <person name="Dossat C."/>
            <person name="Segurens B."/>
            <person name="Dasilva C."/>
            <person name="Salanoubat M."/>
            <person name="Levy M."/>
            <person name="Boudet N."/>
            <person name="Castellano S."/>
            <person name="Anthouard V."/>
            <person name="Jubin C."/>
            <person name="Castelli V."/>
            <person name="Katinka M."/>
            <person name="Vacherie B."/>
            <person name="Biemont C."/>
            <person name="Skalli Z."/>
            <person name="Cattolico L."/>
            <person name="Poulain J."/>
            <person name="De Berardinis V."/>
            <person name="Cruaud C."/>
            <person name="Duprat S."/>
            <person name="Brottier P."/>
            <person name="Coutanceau J.-P."/>
            <person name="Gouzy J."/>
            <person name="Parra G."/>
            <person name="Lardier G."/>
            <person name="Chapple C."/>
            <person name="McKernan K.J."/>
            <person name="McEwan P."/>
            <person name="Bosak S."/>
            <person name="Kellis M."/>
            <person name="Volff J.-N."/>
            <person name="Guigo R."/>
            <person name="Zody M.C."/>
            <person name="Mesirov J."/>
            <person name="Lindblad-Toh K."/>
            <person name="Birren B."/>
            <person name="Nusbaum C."/>
            <person name="Kahn D."/>
            <person name="Robinson-Rechavi M."/>
            <person name="Laudet V."/>
            <person name="Schachter V."/>
            <person name="Quetier F."/>
            <person name="Saurin W."/>
            <person name="Scarpelli C."/>
            <person name="Wincker P."/>
            <person name="Lander E.S."/>
            <person name="Weissenbach J."/>
            <person name="Roest Crollius H."/>
        </authorList>
    </citation>
    <scope>NUCLEOTIDE SEQUENCE [LARGE SCALE GENOMIC DNA]</scope>
</reference>
<accession>Q4T8Y2</accession>
<dbReference type="InterPro" id="IPR025662">
    <property type="entry name" value="Sigma_54_int_dom_ATP-bd_1"/>
</dbReference>
<organism evidence="5">
    <name type="scientific">Tetraodon nigroviridis</name>
    <name type="common">Spotted green pufferfish</name>
    <name type="synonym">Chelonodon nigroviridis</name>
    <dbReference type="NCBI Taxonomy" id="99883"/>
    <lineage>
        <taxon>Eukaryota</taxon>
        <taxon>Metazoa</taxon>
        <taxon>Chordata</taxon>
        <taxon>Craniata</taxon>
        <taxon>Vertebrata</taxon>
        <taxon>Euteleostomi</taxon>
        <taxon>Actinopterygii</taxon>
        <taxon>Neopterygii</taxon>
        <taxon>Teleostei</taxon>
        <taxon>Neoteleostei</taxon>
        <taxon>Acanthomorphata</taxon>
        <taxon>Eupercaria</taxon>
        <taxon>Tetraodontiformes</taxon>
        <taxon>Tetradontoidea</taxon>
        <taxon>Tetraodontidae</taxon>
        <taxon>Tetraodon</taxon>
    </lineage>
</organism>
<feature type="domain" description="AAA+ ATPase" evidence="4">
    <location>
        <begin position="52"/>
        <end position="231"/>
    </location>
</feature>
<evidence type="ECO:0000256" key="3">
    <source>
        <dbReference type="SAM" id="Coils"/>
    </source>
</evidence>
<reference evidence="5" key="2">
    <citation type="submission" date="2004-02" db="EMBL/GenBank/DDBJ databases">
        <authorList>
            <consortium name="Genoscope"/>
            <consortium name="Whitehead Institute Centre for Genome Research"/>
        </authorList>
    </citation>
    <scope>NUCLEOTIDE SEQUENCE</scope>
</reference>
<proteinExistence type="inferred from homology"/>
<dbReference type="InterPro" id="IPR006703">
    <property type="entry name" value="G_AIG1"/>
</dbReference>
<dbReference type="KEGG" id="tng:GSTEN00005022G001"/>
<dbReference type="OrthoDB" id="8954335at2759"/>
<dbReference type="InterPro" id="IPR003593">
    <property type="entry name" value="AAA+_ATPase"/>
</dbReference>
<name>Q4T8Y2_TETNG</name>
<dbReference type="Gene3D" id="3.40.50.300">
    <property type="entry name" value="P-loop containing nucleotide triphosphate hydrolases"/>
    <property type="match status" value="1"/>
</dbReference>
<dbReference type="EMBL" id="CAAE01007703">
    <property type="protein sequence ID" value="CAF90650.1"/>
    <property type="molecule type" value="Genomic_DNA"/>
</dbReference>
<evidence type="ECO:0000313" key="5">
    <source>
        <dbReference type="EMBL" id="CAF90650.1"/>
    </source>
</evidence>
<feature type="coiled-coil region" evidence="3">
    <location>
        <begin position="294"/>
        <end position="328"/>
    </location>
</feature>
<dbReference type="AlphaFoldDB" id="Q4T8Y2"/>
<dbReference type="PANTHER" id="PTHR32046:SF11">
    <property type="entry name" value="IMMUNE-ASSOCIATED NUCLEOTIDE-BINDING PROTEIN 10-LIKE"/>
    <property type="match status" value="1"/>
</dbReference>
<dbReference type="PANTHER" id="PTHR32046">
    <property type="entry name" value="G DOMAIN-CONTAINING PROTEIN"/>
    <property type="match status" value="1"/>
</dbReference>
<comment type="caution">
    <text evidence="5">The sequence shown here is derived from an EMBL/GenBank/DDBJ whole genome shotgun (WGS) entry which is preliminary data.</text>
</comment>
<keyword evidence="3" id="KW-0175">Coiled coil</keyword>
<dbReference type="HOGENOM" id="CLU_018951_3_0_1"/>
<comment type="similarity">
    <text evidence="1">Belongs to the TRAFAC class TrmE-Era-EngA-EngB-Septin-like GTPase superfamily. AIG1/Toc34/Toc159-like paraseptin GTPase family. IAN subfamily.</text>
</comment>
<dbReference type="Pfam" id="PF04548">
    <property type="entry name" value="AIG1"/>
    <property type="match status" value="1"/>
</dbReference>
<dbReference type="InterPro" id="IPR027417">
    <property type="entry name" value="P-loop_NTPase"/>
</dbReference>
<protein>
    <submittedName>
        <fullName evidence="5">(spotted green pufferfish) hypothetical protein</fullName>
    </submittedName>
</protein>
<dbReference type="GO" id="GO:0005525">
    <property type="term" value="F:GTP binding"/>
    <property type="evidence" value="ECO:0007669"/>
    <property type="project" value="InterPro"/>
</dbReference>
<dbReference type="SMART" id="SM00382">
    <property type="entry name" value="AAA"/>
    <property type="match status" value="1"/>
</dbReference>
<gene>
    <name evidence="5" type="ORF">GSTENG00005022001</name>
</gene>
<dbReference type="PROSITE" id="PS00675">
    <property type="entry name" value="SIGMA54_INTERACT_1"/>
    <property type="match status" value="1"/>
</dbReference>
<dbReference type="SUPFAM" id="SSF52540">
    <property type="entry name" value="P-loop containing nucleoside triphosphate hydrolases"/>
    <property type="match status" value="1"/>
</dbReference>